<name>A0A0D9ALI8_STUST</name>
<dbReference type="OrthoDB" id="9805247at2"/>
<organism evidence="1 2">
    <name type="scientific">Stutzerimonas stutzeri</name>
    <name type="common">Pseudomonas stutzeri</name>
    <dbReference type="NCBI Taxonomy" id="316"/>
    <lineage>
        <taxon>Bacteria</taxon>
        <taxon>Pseudomonadati</taxon>
        <taxon>Pseudomonadota</taxon>
        <taxon>Gammaproteobacteria</taxon>
        <taxon>Pseudomonadales</taxon>
        <taxon>Pseudomonadaceae</taxon>
        <taxon>Stutzerimonas</taxon>
    </lineage>
</organism>
<evidence type="ECO:0000313" key="1">
    <source>
        <dbReference type="EMBL" id="KJH80221.1"/>
    </source>
</evidence>
<dbReference type="Pfam" id="PF06042">
    <property type="entry name" value="NTP_transf_6"/>
    <property type="match status" value="1"/>
</dbReference>
<gene>
    <name evidence="1" type="ORF">UF78_16925</name>
</gene>
<evidence type="ECO:0000313" key="2">
    <source>
        <dbReference type="Proteomes" id="UP000032487"/>
    </source>
</evidence>
<dbReference type="RefSeq" id="WP_045163385.1">
    <property type="nucleotide sequence ID" value="NZ_JYHV01000033.1"/>
</dbReference>
<dbReference type="PATRIC" id="fig|316.101.peg.184"/>
<protein>
    <recommendedName>
        <fullName evidence="3">Nucleotidyltransferase family protein</fullName>
    </recommendedName>
</protein>
<proteinExistence type="predicted"/>
<reference evidence="1 2" key="1">
    <citation type="submission" date="2015-02" db="EMBL/GenBank/DDBJ databases">
        <title>Draft genome sequence of Pseudomonas stutzeri NT0128 isolated from wheat (Triticum turgidum) rhizosphere.</title>
        <authorList>
            <person name="Tovi N."/>
            <person name="Frenk S."/>
            <person name="Hadar Y."/>
            <person name="Minz D."/>
        </authorList>
    </citation>
    <scope>NUCLEOTIDE SEQUENCE [LARGE SCALE GENOMIC DNA]</scope>
    <source>
        <strain evidence="1 2">NT0128</strain>
    </source>
</reference>
<dbReference type="AlphaFoldDB" id="A0A0D9ALI8"/>
<comment type="caution">
    <text evidence="1">The sequence shown here is derived from an EMBL/GenBank/DDBJ whole genome shotgun (WGS) entry which is preliminary data.</text>
</comment>
<dbReference type="Proteomes" id="UP000032487">
    <property type="component" value="Unassembled WGS sequence"/>
</dbReference>
<sequence>MSYLSQMQAIIAADPLRLRILRQVEALQLPDCWVAAGFVRSAIWDHLHQRSGSPLPADIDVIWFDSERSSPELDARIEATLRSMDNASEWSVKNQARMHLRNDDPPYSSATEAMVYWPETATAVAVRLGTQGVIEIAAPLGLDDLFNLVVRPTDRFQGEKAQTYRDRLRAKNWLATWPRLRVISAN</sequence>
<accession>A0A0D9ALI8</accession>
<dbReference type="PANTHER" id="PTHR39166">
    <property type="entry name" value="BLL1166 PROTEIN"/>
    <property type="match status" value="1"/>
</dbReference>
<dbReference type="EMBL" id="JYHV01000033">
    <property type="protein sequence ID" value="KJH80221.1"/>
    <property type="molecule type" value="Genomic_DNA"/>
</dbReference>
<dbReference type="InterPro" id="IPR009267">
    <property type="entry name" value="NTP_transf_6"/>
</dbReference>
<evidence type="ECO:0008006" key="3">
    <source>
        <dbReference type="Google" id="ProtNLM"/>
    </source>
</evidence>
<dbReference type="PANTHER" id="PTHR39166:SF1">
    <property type="entry name" value="BLL1166 PROTEIN"/>
    <property type="match status" value="1"/>
</dbReference>